<evidence type="ECO:0000313" key="4">
    <source>
        <dbReference type="EMBL" id="MBW4329800.1"/>
    </source>
</evidence>
<feature type="signal peptide" evidence="2">
    <location>
        <begin position="1"/>
        <end position="21"/>
    </location>
</feature>
<evidence type="ECO:0000313" key="5">
    <source>
        <dbReference type="Proteomes" id="UP001197214"/>
    </source>
</evidence>
<dbReference type="PANTHER" id="PTHR43283:SF11">
    <property type="entry name" value="BETA-LACTAMASE-RELATED DOMAIN-CONTAINING PROTEIN"/>
    <property type="match status" value="1"/>
</dbReference>
<dbReference type="PANTHER" id="PTHR43283">
    <property type="entry name" value="BETA-LACTAMASE-RELATED"/>
    <property type="match status" value="1"/>
</dbReference>
<reference evidence="4 5" key="1">
    <citation type="submission" date="2021-07" db="EMBL/GenBank/DDBJ databases">
        <title>Stakelama flava sp. nov., a novel endophytic bacterium isolated from branch of Kandelia candel.</title>
        <authorList>
            <person name="Tuo L."/>
        </authorList>
    </citation>
    <scope>NUCLEOTIDE SEQUENCE [LARGE SCALE GENOMIC DNA]</scope>
    <source>
        <strain evidence="4 5">CBK3Z-3</strain>
    </source>
</reference>
<proteinExistence type="predicted"/>
<keyword evidence="5" id="KW-1185">Reference proteome</keyword>
<feature type="domain" description="Beta-lactamase-related" evidence="3">
    <location>
        <begin position="55"/>
        <end position="316"/>
    </location>
</feature>
<keyword evidence="1" id="KW-0378">Hydrolase</keyword>
<keyword evidence="2" id="KW-0732">Signal</keyword>
<evidence type="ECO:0000256" key="1">
    <source>
        <dbReference type="ARBA" id="ARBA00022801"/>
    </source>
</evidence>
<name>A0ABS6XHW7_9SPHN</name>
<comment type="caution">
    <text evidence="4">The sequence shown here is derived from an EMBL/GenBank/DDBJ whole genome shotgun (WGS) entry which is preliminary data.</text>
</comment>
<dbReference type="Proteomes" id="UP001197214">
    <property type="component" value="Unassembled WGS sequence"/>
</dbReference>
<sequence>MKHLASAALLAIFAVPTIGNARQSSATDASTPASYVETELLPDGSFSTRVGGAGREGALYEAGSISKYACSIAAMALQRQGRLKLTDTLATLLPDYRGAKAGEITLEQLLQNRAGIADGAMIAVREDAKATLALKLSPTEAANRFATRYTDDPPGTAFDYVITNWILVQAILERASGSSIHDVLRDTVYVPAEMTHSTSFTDTLPGDDPVKPVGFTLPMPSYLVCAGGTAATPEDLIRLLRYPYTPGYPGADREALARVASAGSHYALGGRTRVVTVDGVAHPLSWKSGSNGAFKSRAAYDPISDTGYAIVTNEGDLELLQARTNDWAKRTLGAAPGGD</sequence>
<gene>
    <name evidence="4" type="ORF">KY084_02785</name>
</gene>
<dbReference type="RefSeq" id="WP_219236909.1">
    <property type="nucleotide sequence ID" value="NZ_JAHWZX010000002.1"/>
</dbReference>
<organism evidence="4 5">
    <name type="scientific">Stakelama flava</name>
    <dbReference type="NCBI Taxonomy" id="2860338"/>
    <lineage>
        <taxon>Bacteria</taxon>
        <taxon>Pseudomonadati</taxon>
        <taxon>Pseudomonadota</taxon>
        <taxon>Alphaproteobacteria</taxon>
        <taxon>Sphingomonadales</taxon>
        <taxon>Sphingomonadaceae</taxon>
        <taxon>Stakelama</taxon>
    </lineage>
</organism>
<dbReference type="InterPro" id="IPR050789">
    <property type="entry name" value="Diverse_Enzym_Activities"/>
</dbReference>
<protein>
    <submittedName>
        <fullName evidence="4">Beta-lactamase family protein</fullName>
    </submittedName>
</protein>
<dbReference type="EMBL" id="JAHWZX010000002">
    <property type="protein sequence ID" value="MBW4329800.1"/>
    <property type="molecule type" value="Genomic_DNA"/>
</dbReference>
<evidence type="ECO:0000259" key="3">
    <source>
        <dbReference type="Pfam" id="PF00144"/>
    </source>
</evidence>
<dbReference type="InterPro" id="IPR001466">
    <property type="entry name" value="Beta-lactam-related"/>
</dbReference>
<accession>A0ABS6XHW7</accession>
<dbReference type="Pfam" id="PF00144">
    <property type="entry name" value="Beta-lactamase"/>
    <property type="match status" value="1"/>
</dbReference>
<feature type="chain" id="PRO_5046189816" evidence="2">
    <location>
        <begin position="22"/>
        <end position="339"/>
    </location>
</feature>
<evidence type="ECO:0000256" key="2">
    <source>
        <dbReference type="SAM" id="SignalP"/>
    </source>
</evidence>